<dbReference type="RefSeq" id="WP_008674189.1">
    <property type="nucleotide sequence ID" value="NZ_ANOH01000050.1"/>
</dbReference>
<evidence type="ECO:0000256" key="3">
    <source>
        <dbReference type="SAM" id="Phobius"/>
    </source>
</evidence>
<keyword evidence="1" id="KW-0175">Coiled coil</keyword>
<dbReference type="AlphaFoldDB" id="M5U9G8"/>
<evidence type="ECO:0000313" key="5">
    <source>
        <dbReference type="Proteomes" id="UP000011885"/>
    </source>
</evidence>
<feature type="transmembrane region" description="Helical" evidence="3">
    <location>
        <begin position="12"/>
        <end position="34"/>
    </location>
</feature>
<sequence length="738" mass="77700">MSRRRAGISPSLFPFLAVLICTLGTLILLLALVAQQANDAAVAQVEQEKQEKLAVNAKDKQPVAVASAKLSPPPAETDEDVPPTKMSATAAERLIEQEQFRVAQLVSFRDEQTAELERKRDEIAHLESHMRKIKEKLAELNAEVDAAMAEGERPIEDIQTDEKTLVLMREEAAKLRAEIEELESSERGDKPRVVIVPHRGPNGTQRRPIYVLCTAEGLQILPEGARITKAQALAATESRNPRSNPLGAALGIARMHAMQEYGDQLPPYPLLIVRPDGIYMYRIASALMKDWDDQYGYELVPGEVDLAFPGGDNVLRKNMELAIHEAAARNYHFASGAGGVGGRGSGGAGGYGSTSVASRYATSQPNTGGSYASGASSSGQPLPSEYASESGGGQQPYTGQSQSGRSAAPVGAAGTSGRARSASRPLPTLSARDLDRQAQSNGFSLARDQRFDSMGNVFAEPPGSRGGSYGAAGTTTQSEALNDFLQGKKPPGIDGPANATGAGTDGSLAASSGENSSGESRPGATGNDGESSSAGASPPGASMAGTSAAGTSAQSAAASAMASGTPSGQSAQMAMSSSASGSPPMTDVAMKLNEPDPSFLPEPMSPEQGSAGMQSPQVTQKMVRREGKDWALPESLRGMGGTEFVRPISMRCHHDRFELVDQGQVVQTFAFEQQDVHGATLQLATAIRDRVMGWGATMQGGYWKPQLEVSVGPHAEQRFHELQILMQGSGVDVVRRSP</sequence>
<keyword evidence="3" id="KW-0472">Membrane</keyword>
<feature type="compositionally biased region" description="Low complexity" evidence="2">
    <location>
        <begin position="531"/>
        <end position="585"/>
    </location>
</feature>
<name>M5U9G8_9BACT</name>
<reference evidence="4 5" key="1">
    <citation type="journal article" date="2013" name="Mar. Genomics">
        <title>Expression of sulfatases in Rhodopirellula baltica and the diversity of sulfatases in the genus Rhodopirellula.</title>
        <authorList>
            <person name="Wegner C.E."/>
            <person name="Richter-Heitmann T."/>
            <person name="Klindworth A."/>
            <person name="Klockow C."/>
            <person name="Richter M."/>
            <person name="Achstetter T."/>
            <person name="Glockner F.O."/>
            <person name="Harder J."/>
        </authorList>
    </citation>
    <scope>NUCLEOTIDE SEQUENCE [LARGE SCALE GENOMIC DNA]</scope>
    <source>
        <strain evidence="4 5">SM41</strain>
    </source>
</reference>
<organism evidence="4 5">
    <name type="scientific">Rhodopirellula sallentina SM41</name>
    <dbReference type="NCBI Taxonomy" id="1263870"/>
    <lineage>
        <taxon>Bacteria</taxon>
        <taxon>Pseudomonadati</taxon>
        <taxon>Planctomycetota</taxon>
        <taxon>Planctomycetia</taxon>
        <taxon>Pirellulales</taxon>
        <taxon>Pirellulaceae</taxon>
        <taxon>Rhodopirellula</taxon>
    </lineage>
</organism>
<evidence type="ECO:0000313" key="4">
    <source>
        <dbReference type="EMBL" id="EMI57939.1"/>
    </source>
</evidence>
<feature type="region of interest" description="Disordered" evidence="2">
    <location>
        <begin position="454"/>
        <end position="614"/>
    </location>
</feature>
<feature type="compositionally biased region" description="Low complexity" evidence="2">
    <location>
        <begin position="411"/>
        <end position="424"/>
    </location>
</feature>
<dbReference type="OrthoDB" id="233190at2"/>
<feature type="region of interest" description="Disordered" evidence="2">
    <location>
        <begin position="63"/>
        <end position="83"/>
    </location>
</feature>
<accession>M5U9G8</accession>
<feature type="compositionally biased region" description="Low complexity" evidence="2">
    <location>
        <begin position="506"/>
        <end position="520"/>
    </location>
</feature>
<keyword evidence="3" id="KW-1133">Transmembrane helix</keyword>
<protein>
    <submittedName>
        <fullName evidence="4">Signal peptide protein</fullName>
    </submittedName>
</protein>
<proteinExistence type="predicted"/>
<evidence type="ECO:0000256" key="2">
    <source>
        <dbReference type="SAM" id="MobiDB-lite"/>
    </source>
</evidence>
<feature type="compositionally biased region" description="Polar residues" evidence="2">
    <location>
        <begin position="395"/>
        <end position="405"/>
    </location>
</feature>
<keyword evidence="3" id="KW-0812">Transmembrane</keyword>
<feature type="coiled-coil region" evidence="1">
    <location>
        <begin position="109"/>
        <end position="185"/>
    </location>
</feature>
<evidence type="ECO:0000256" key="1">
    <source>
        <dbReference type="SAM" id="Coils"/>
    </source>
</evidence>
<comment type="caution">
    <text evidence="4">The sequence shown here is derived from an EMBL/GenBank/DDBJ whole genome shotgun (WGS) entry which is preliminary data.</text>
</comment>
<dbReference type="EMBL" id="ANOH01000050">
    <property type="protein sequence ID" value="EMI57939.1"/>
    <property type="molecule type" value="Genomic_DNA"/>
</dbReference>
<dbReference type="PATRIC" id="fig|1263870.3.peg.638"/>
<gene>
    <name evidence="4" type="ORF">RSSM_00579</name>
</gene>
<feature type="compositionally biased region" description="Low complexity" evidence="2">
    <location>
        <begin position="368"/>
        <end position="379"/>
    </location>
</feature>
<feature type="region of interest" description="Disordered" evidence="2">
    <location>
        <begin position="360"/>
        <end position="436"/>
    </location>
</feature>
<keyword evidence="5" id="KW-1185">Reference proteome</keyword>
<dbReference type="Proteomes" id="UP000011885">
    <property type="component" value="Unassembled WGS sequence"/>
</dbReference>